<proteinExistence type="inferred from homology"/>
<dbReference type="NCBIfam" id="TIGR00020">
    <property type="entry name" value="prfB"/>
    <property type="match status" value="1"/>
</dbReference>
<dbReference type="PANTHER" id="PTHR43116">
    <property type="entry name" value="PEPTIDE CHAIN RELEASE FACTOR 2"/>
    <property type="match status" value="1"/>
</dbReference>
<evidence type="ECO:0000256" key="2">
    <source>
        <dbReference type="ARBA" id="ARBA00022481"/>
    </source>
</evidence>
<dbReference type="PROSITE" id="PS00745">
    <property type="entry name" value="RF_PROK_I"/>
    <property type="match status" value="1"/>
</dbReference>
<feature type="coiled-coil region" evidence="6">
    <location>
        <begin position="19"/>
        <end position="82"/>
    </location>
</feature>
<evidence type="ECO:0000313" key="9">
    <source>
        <dbReference type="Proteomes" id="UP001232493"/>
    </source>
</evidence>
<comment type="PTM">
    <text evidence="4">Methylated by PrmC. Methylation increases the termination efficiency of RF2.</text>
</comment>
<comment type="similarity">
    <text evidence="1 4">Belongs to the prokaryotic/mitochondrial release factor family.</text>
</comment>
<protein>
    <recommendedName>
        <fullName evidence="4 5">Peptide chain release factor 2</fullName>
        <shortName evidence="4">RF-2</shortName>
    </recommendedName>
</protein>
<evidence type="ECO:0000256" key="4">
    <source>
        <dbReference type="HAMAP-Rule" id="MF_00094"/>
    </source>
</evidence>
<organism evidence="8 9">
    <name type="scientific">Marinitoga aeolica</name>
    <dbReference type="NCBI Taxonomy" id="2809031"/>
    <lineage>
        <taxon>Bacteria</taxon>
        <taxon>Thermotogati</taxon>
        <taxon>Thermotogota</taxon>
        <taxon>Thermotogae</taxon>
        <taxon>Petrotogales</taxon>
        <taxon>Petrotogaceae</taxon>
        <taxon>Marinitoga</taxon>
    </lineage>
</organism>
<dbReference type="PANTHER" id="PTHR43116:SF3">
    <property type="entry name" value="CLASS I PEPTIDE CHAIN RELEASE FACTOR"/>
    <property type="match status" value="1"/>
</dbReference>
<dbReference type="SUPFAM" id="SSF75620">
    <property type="entry name" value="Release factor"/>
    <property type="match status" value="1"/>
</dbReference>
<dbReference type="InterPro" id="IPR004374">
    <property type="entry name" value="PrfB"/>
</dbReference>
<feature type="modified residue" description="N5-methylglutamine" evidence="4">
    <location>
        <position position="249"/>
    </location>
</feature>
<evidence type="ECO:0000259" key="7">
    <source>
        <dbReference type="PROSITE" id="PS00745"/>
    </source>
</evidence>
<dbReference type="EMBL" id="CP069362">
    <property type="protein sequence ID" value="WGS64073.1"/>
    <property type="molecule type" value="Genomic_DNA"/>
</dbReference>
<keyword evidence="6" id="KW-0175">Coiled coil</keyword>
<dbReference type="SMART" id="SM00937">
    <property type="entry name" value="PCRF"/>
    <property type="match status" value="1"/>
</dbReference>
<evidence type="ECO:0000256" key="3">
    <source>
        <dbReference type="ARBA" id="ARBA00022917"/>
    </source>
</evidence>
<dbReference type="InterPro" id="IPR000352">
    <property type="entry name" value="Pep_chain_release_fac_I"/>
</dbReference>
<evidence type="ECO:0000313" key="8">
    <source>
        <dbReference type="EMBL" id="WGS64073.1"/>
    </source>
</evidence>
<gene>
    <name evidence="4 8" type="primary">prfB</name>
    <name evidence="8" type="ORF">JRV97_06730</name>
</gene>
<sequence>MLDYEVKVKIEELHEKFKNLQKLFNIEKTNDRINELENEMTNPDFWNDQKRAEKISRELQHLKNEREEFNNLQRLFEDLEVAMEFGEEDPTMDDQALEILQEIEKKVKEFELAMLLSGKYDSNNVFLTIHPGAGGTESHDWADMLLRMYTRWAEKNSYKIDIIDYLPGDEAGIKSVTIKINGSFAYGKLKYESGVHRLVRVSPFDAANRRHTSFASVSVTPELDEDIEIEIRPDDLKIDTFRAGGAGGQHVNKTDSAVRITHLPTGIVVACQNERSQHQNKATAMQILKARLFELEMRKKMEEKLKLMGDMKDISWGNQIRSYVLYPYKMVKDHRTNYETSNADAVLDGELDGFIEAELLYFAKLNKEE</sequence>
<name>A0ABY8PNG3_9BACT</name>
<dbReference type="Pfam" id="PF00472">
    <property type="entry name" value="RF-1"/>
    <property type="match status" value="1"/>
</dbReference>
<dbReference type="RefSeq" id="WP_280997421.1">
    <property type="nucleotide sequence ID" value="NZ_CP069362.1"/>
</dbReference>
<dbReference type="Pfam" id="PF03462">
    <property type="entry name" value="PCRF"/>
    <property type="match status" value="1"/>
</dbReference>
<evidence type="ECO:0000256" key="5">
    <source>
        <dbReference type="NCBIfam" id="TIGR00020"/>
    </source>
</evidence>
<dbReference type="Gene3D" id="3.30.160.20">
    <property type="match status" value="1"/>
</dbReference>
<dbReference type="InterPro" id="IPR005139">
    <property type="entry name" value="PCRF"/>
</dbReference>
<dbReference type="HAMAP" id="MF_00094">
    <property type="entry name" value="Rel_fac_2"/>
    <property type="match status" value="1"/>
</dbReference>
<dbReference type="Gene3D" id="1.20.58.410">
    <property type="entry name" value="Release factor"/>
    <property type="match status" value="1"/>
</dbReference>
<reference evidence="8 9" key="1">
    <citation type="submission" date="2021-02" db="EMBL/GenBank/DDBJ databases">
        <title>Characterization of Marinitoga sp. nov. str. BP5-C20A.</title>
        <authorList>
            <person name="Erauso G."/>
            <person name="Postec A."/>
        </authorList>
    </citation>
    <scope>NUCLEOTIDE SEQUENCE [LARGE SCALE GENOMIC DNA]</scope>
    <source>
        <strain evidence="8 9">BP5-C20A</strain>
    </source>
</reference>
<accession>A0ABY8PNG3</accession>
<dbReference type="Gene3D" id="3.30.70.1660">
    <property type="match status" value="1"/>
</dbReference>
<dbReference type="InterPro" id="IPR045853">
    <property type="entry name" value="Pep_chain_release_fac_I_sf"/>
</dbReference>
<comment type="subcellular location">
    <subcellularLocation>
        <location evidence="4">Cytoplasm</location>
    </subcellularLocation>
</comment>
<feature type="domain" description="Prokaryotic-type class I peptide chain release factors" evidence="7">
    <location>
        <begin position="242"/>
        <end position="258"/>
    </location>
</feature>
<dbReference type="Proteomes" id="UP001232493">
    <property type="component" value="Chromosome"/>
</dbReference>
<evidence type="ECO:0000256" key="6">
    <source>
        <dbReference type="SAM" id="Coils"/>
    </source>
</evidence>
<comment type="function">
    <text evidence="4">Peptide chain release factor 2 directs the termination of translation in response to the peptide chain termination codons UGA and UAA.</text>
</comment>
<keyword evidence="4" id="KW-0963">Cytoplasm</keyword>
<keyword evidence="3 4" id="KW-0648">Protein biosynthesis</keyword>
<keyword evidence="9" id="KW-1185">Reference proteome</keyword>
<evidence type="ECO:0000256" key="1">
    <source>
        <dbReference type="ARBA" id="ARBA00010835"/>
    </source>
</evidence>
<keyword evidence="2 4" id="KW-0488">Methylation</keyword>